<evidence type="ECO:0000313" key="4">
    <source>
        <dbReference type="EMBL" id="EGQ25112.1"/>
    </source>
</evidence>
<dbReference type="MEROPS" id="M15.024"/>
<accession>F9DTS8</accession>
<keyword evidence="2" id="KW-0472">Membrane</keyword>
<dbReference type="PANTHER" id="PTHR34385:SF1">
    <property type="entry name" value="PEPTIDOGLYCAN L-ALANYL-D-GLUTAMATE ENDOPEPTIDASE CWLK"/>
    <property type="match status" value="1"/>
</dbReference>
<gene>
    <name evidence="4" type="ORF">HMPREF9372_2209</name>
</gene>
<feature type="domain" description="D-alanyl-D-alanine carboxypeptidase-like core" evidence="3">
    <location>
        <begin position="159"/>
        <end position="285"/>
    </location>
</feature>
<dbReference type="EMBL" id="AFPZ01000070">
    <property type="protein sequence ID" value="EGQ25112.1"/>
    <property type="molecule type" value="Genomic_DNA"/>
</dbReference>
<dbReference type="InterPro" id="IPR003709">
    <property type="entry name" value="VanY-like_core_dom"/>
</dbReference>
<evidence type="ECO:0000259" key="3">
    <source>
        <dbReference type="Pfam" id="PF02557"/>
    </source>
</evidence>
<dbReference type="GO" id="GO:0006508">
    <property type="term" value="P:proteolysis"/>
    <property type="evidence" value="ECO:0007669"/>
    <property type="project" value="InterPro"/>
</dbReference>
<comment type="caution">
    <text evidence="4">The sequence shown here is derived from an EMBL/GenBank/DDBJ whole genome shotgun (WGS) entry which is preliminary data.</text>
</comment>
<dbReference type="EC" id="3.4.16.4" evidence="4"/>
<keyword evidence="4" id="KW-0378">Hydrolase</keyword>
<dbReference type="HOGENOM" id="CLU_054193_1_1_9"/>
<dbReference type="GO" id="GO:0009002">
    <property type="term" value="F:serine-type D-Ala-D-Ala carboxypeptidase activity"/>
    <property type="evidence" value="ECO:0007669"/>
    <property type="project" value="UniProtKB-EC"/>
</dbReference>
<dbReference type="PANTHER" id="PTHR34385">
    <property type="entry name" value="D-ALANYL-D-ALANINE CARBOXYPEPTIDASE"/>
    <property type="match status" value="1"/>
</dbReference>
<feature type="compositionally biased region" description="Basic and acidic residues" evidence="1">
    <location>
        <begin position="64"/>
        <end position="106"/>
    </location>
</feature>
<organism evidence="4 5">
    <name type="scientific">Sporosarcina newyorkensis 2681</name>
    <dbReference type="NCBI Taxonomy" id="1027292"/>
    <lineage>
        <taxon>Bacteria</taxon>
        <taxon>Bacillati</taxon>
        <taxon>Bacillota</taxon>
        <taxon>Bacilli</taxon>
        <taxon>Bacillales</taxon>
        <taxon>Caryophanaceae</taxon>
        <taxon>Sporosarcina</taxon>
    </lineage>
</organism>
<dbReference type="RefSeq" id="WP_009498883.1">
    <property type="nucleotide sequence ID" value="NZ_GL982999.1"/>
</dbReference>
<reference evidence="4 5" key="1">
    <citation type="submission" date="2011-04" db="EMBL/GenBank/DDBJ databases">
        <authorList>
            <person name="Muzny D."/>
            <person name="Qin X."/>
            <person name="Deng J."/>
            <person name="Jiang H."/>
            <person name="Liu Y."/>
            <person name="Qu J."/>
            <person name="Song X.-Z."/>
            <person name="Zhang L."/>
            <person name="Thornton R."/>
            <person name="Coyle M."/>
            <person name="Francisco L."/>
            <person name="Jackson L."/>
            <person name="Javaid M."/>
            <person name="Korchina V."/>
            <person name="Kovar C."/>
            <person name="Mata R."/>
            <person name="Mathew T."/>
            <person name="Ngo R."/>
            <person name="Nguyen L."/>
            <person name="Nguyen N."/>
            <person name="Okwuonu G."/>
            <person name="Ongeri F."/>
            <person name="Pham C."/>
            <person name="Simmons D."/>
            <person name="Wilczek-Boney K."/>
            <person name="Hale W."/>
            <person name="Jakkamsetti A."/>
            <person name="Pham P."/>
            <person name="Ruth R."/>
            <person name="San Lucas F."/>
            <person name="Warren J."/>
            <person name="Zhang J."/>
            <person name="Zhao Z."/>
            <person name="Zhou C."/>
            <person name="Zhu D."/>
            <person name="Lee S."/>
            <person name="Bess C."/>
            <person name="Blankenburg K."/>
            <person name="Forbes L."/>
            <person name="Fu Q."/>
            <person name="Gubbala S."/>
            <person name="Hirani K."/>
            <person name="Jayaseelan J.C."/>
            <person name="Lara F."/>
            <person name="Munidasa M."/>
            <person name="Palculict T."/>
            <person name="Patil S."/>
            <person name="Pu L.-L."/>
            <person name="Saada N."/>
            <person name="Tang L."/>
            <person name="Weissenberger G."/>
            <person name="Zhu Y."/>
            <person name="Hemphill L."/>
            <person name="Shang Y."/>
            <person name="Youmans B."/>
            <person name="Ayvaz T."/>
            <person name="Ross M."/>
            <person name="Santibanez J."/>
            <person name="Aqrawi P."/>
            <person name="Gross S."/>
            <person name="Joshi V."/>
            <person name="Fowler G."/>
            <person name="Nazareth L."/>
            <person name="Reid J."/>
            <person name="Worley K."/>
            <person name="Petrosino J."/>
            <person name="Highlander S."/>
            <person name="Gibbs R."/>
        </authorList>
    </citation>
    <scope>NUCLEOTIDE SEQUENCE [LARGE SCALE GENOMIC DNA]</scope>
    <source>
        <strain evidence="4 5">2681</strain>
    </source>
</reference>
<dbReference type="AlphaFoldDB" id="F9DTS8"/>
<keyword evidence="4" id="KW-0645">Protease</keyword>
<proteinExistence type="predicted"/>
<dbReference type="Gene3D" id="3.30.1380.10">
    <property type="match status" value="1"/>
</dbReference>
<dbReference type="Pfam" id="PF02557">
    <property type="entry name" value="VanY"/>
    <property type="match status" value="1"/>
</dbReference>
<feature type="compositionally biased region" description="Polar residues" evidence="1">
    <location>
        <begin position="108"/>
        <end position="118"/>
    </location>
</feature>
<keyword evidence="2" id="KW-0812">Transmembrane</keyword>
<keyword evidence="4" id="KW-0121">Carboxypeptidase</keyword>
<sequence length="306" mass="34786">MKKRGRFSTQKRKRTTKWSNMIVGLIFILLIGSVVWIGANGWNVERAMESLQGNTEQPGEFEEIEPRLDHDATTESELEKVNEPEETRLREVKEAPNAAEDRKEGESTDQLGQGQKKPSNPIGYIEGQKLPAEPTYIKGVLIASKQYPLPKDFAPGESEEARAAFDEMAAAAATSGINLQAFSTYRSYDYQVTLYNRYVERDGREAADRYSARPGYSEHQTGLAFDIGEVNHEKHWASTSFGDTEAAKWLGANANQYGFILRYPEGKENITGYMHESWHYRYVGKEKAEQIFKRNITLEEYLGIHK</sequence>
<evidence type="ECO:0000313" key="5">
    <source>
        <dbReference type="Proteomes" id="UP000005316"/>
    </source>
</evidence>
<feature type="transmembrane region" description="Helical" evidence="2">
    <location>
        <begin position="21"/>
        <end position="42"/>
    </location>
</feature>
<keyword evidence="2" id="KW-1133">Transmembrane helix</keyword>
<dbReference type="CDD" id="cd14852">
    <property type="entry name" value="LD-carboxypeptidase"/>
    <property type="match status" value="1"/>
</dbReference>
<evidence type="ECO:0000256" key="2">
    <source>
        <dbReference type="SAM" id="Phobius"/>
    </source>
</evidence>
<dbReference type="Proteomes" id="UP000005316">
    <property type="component" value="Unassembled WGS sequence"/>
</dbReference>
<dbReference type="SUPFAM" id="SSF55166">
    <property type="entry name" value="Hedgehog/DD-peptidase"/>
    <property type="match status" value="1"/>
</dbReference>
<evidence type="ECO:0000256" key="1">
    <source>
        <dbReference type="SAM" id="MobiDB-lite"/>
    </source>
</evidence>
<feature type="region of interest" description="Disordered" evidence="1">
    <location>
        <begin position="53"/>
        <end position="122"/>
    </location>
</feature>
<dbReference type="InterPro" id="IPR052179">
    <property type="entry name" value="DD-CPase-like"/>
</dbReference>
<dbReference type="InterPro" id="IPR009045">
    <property type="entry name" value="Zn_M74/Hedgehog-like"/>
</dbReference>
<dbReference type="STRING" id="759851.SAMN04244570_3132"/>
<dbReference type="InterPro" id="IPR058193">
    <property type="entry name" value="VanY/YodJ_core_dom"/>
</dbReference>
<protein>
    <submittedName>
        <fullName evidence="4">Serine-type D-Ala-D-Ala carboxypeptidase</fullName>
        <ecNumber evidence="4">3.4.16.4</ecNumber>
    </submittedName>
</protein>
<dbReference type="eggNOG" id="COG1876">
    <property type="taxonomic scope" value="Bacteria"/>
</dbReference>
<name>F9DTS8_9BACL</name>